<dbReference type="PANTHER" id="PTHR42715">
    <property type="entry name" value="BETA-GLUCOSIDASE"/>
    <property type="match status" value="1"/>
</dbReference>
<feature type="region of interest" description="Disordered" evidence="10">
    <location>
        <begin position="17"/>
        <end position="52"/>
    </location>
</feature>
<keyword evidence="8" id="KW-0326">Glycosidase</keyword>
<sequence length="427" mass="45118">MRAALFLSLALLARAASPGEKDPGSPTSSPNDAAANGNGNGAGNAQGAGVGGASTAAVTATGPAGANATAAADAPCKFCTVPEGYTAESIPAPLHIEDQFSPRWRKAHKKAAAYLQGWSVDDKVGLVTGAGWMIGQCVGNILPNPSKNFSGLCLEDSPLGVRFADYVSAFPAAINVAATFDKDLMYERGKAMGDEFRGKGVHVALGPMTNMGRVAAGGRNWEGFGADPYLSGWGTYQTVLGLQDAQVQATVKHYIGNEQEHARTTSSSNIDDRTMREIYSHPFLRAVQADVASVMCSYNLVNGSWGCQNEKTLNGILKTDFGFAGYVMSDWDATHSGVHAVNSGLDMDMPGDIGFSGGAKRYWGANLVEAVKNGSVPADRLDDMAQRVLASWFLVGQDKDYPETNFDAWHVGGPNNSHVDVQEDHYK</sequence>
<dbReference type="PRINTS" id="PR00133">
    <property type="entry name" value="GLHYDRLASE3"/>
</dbReference>
<feature type="chain" id="PRO_5045398833" description="beta-glucosidase" evidence="11">
    <location>
        <begin position="16"/>
        <end position="427"/>
    </location>
</feature>
<gene>
    <name evidence="13" type="ORF">Q8F55_007610</name>
</gene>
<dbReference type="PANTHER" id="PTHR42715:SF2">
    <property type="entry name" value="BETA-GLUCOSIDASE F-RELATED"/>
    <property type="match status" value="1"/>
</dbReference>
<evidence type="ECO:0000256" key="10">
    <source>
        <dbReference type="SAM" id="MobiDB-lite"/>
    </source>
</evidence>
<organism evidence="13 14">
    <name type="scientific">Vanrija albida</name>
    <dbReference type="NCBI Taxonomy" id="181172"/>
    <lineage>
        <taxon>Eukaryota</taxon>
        <taxon>Fungi</taxon>
        <taxon>Dikarya</taxon>
        <taxon>Basidiomycota</taxon>
        <taxon>Agaricomycotina</taxon>
        <taxon>Tremellomycetes</taxon>
        <taxon>Trichosporonales</taxon>
        <taxon>Trichosporonaceae</taxon>
        <taxon>Vanrija</taxon>
    </lineage>
</organism>
<dbReference type="SUPFAM" id="SSF51445">
    <property type="entry name" value="(Trans)glycosidases"/>
    <property type="match status" value="1"/>
</dbReference>
<evidence type="ECO:0000256" key="2">
    <source>
        <dbReference type="ARBA" id="ARBA00004987"/>
    </source>
</evidence>
<keyword evidence="11" id="KW-0732">Signal</keyword>
<evidence type="ECO:0000313" key="13">
    <source>
        <dbReference type="EMBL" id="KAL1405930.1"/>
    </source>
</evidence>
<keyword evidence="7" id="KW-0119">Carbohydrate metabolism</keyword>
<evidence type="ECO:0000256" key="6">
    <source>
        <dbReference type="ARBA" id="ARBA00023001"/>
    </source>
</evidence>
<keyword evidence="6" id="KW-0136">Cellulose degradation</keyword>
<evidence type="ECO:0000313" key="14">
    <source>
        <dbReference type="Proteomes" id="UP001565368"/>
    </source>
</evidence>
<evidence type="ECO:0000256" key="8">
    <source>
        <dbReference type="ARBA" id="ARBA00023295"/>
    </source>
</evidence>
<dbReference type="RefSeq" id="XP_069205874.1">
    <property type="nucleotide sequence ID" value="XM_069356033.1"/>
</dbReference>
<keyword evidence="14" id="KW-1185">Reference proteome</keyword>
<accession>A0ABR3PTZ9</accession>
<protein>
    <recommendedName>
        <fullName evidence="4">beta-glucosidase</fullName>
        <ecNumber evidence="4">3.2.1.21</ecNumber>
    </recommendedName>
</protein>
<dbReference type="InterPro" id="IPR001764">
    <property type="entry name" value="Glyco_hydro_3_N"/>
</dbReference>
<evidence type="ECO:0000256" key="11">
    <source>
        <dbReference type="SAM" id="SignalP"/>
    </source>
</evidence>
<comment type="catalytic activity">
    <reaction evidence="1">
        <text>Hydrolysis of terminal, non-reducing beta-D-glucosyl residues with release of beta-D-glucose.</text>
        <dbReference type="EC" id="3.2.1.21"/>
    </reaction>
</comment>
<dbReference type="GeneID" id="95988653"/>
<evidence type="ECO:0000259" key="12">
    <source>
        <dbReference type="Pfam" id="PF00933"/>
    </source>
</evidence>
<dbReference type="InterPro" id="IPR050288">
    <property type="entry name" value="Cellulose_deg_GH3"/>
</dbReference>
<dbReference type="Gene3D" id="3.20.20.300">
    <property type="entry name" value="Glycoside hydrolase, family 3, N-terminal domain"/>
    <property type="match status" value="1"/>
</dbReference>
<evidence type="ECO:0000256" key="1">
    <source>
        <dbReference type="ARBA" id="ARBA00000448"/>
    </source>
</evidence>
<dbReference type="EMBL" id="JBBXJM010000006">
    <property type="protein sequence ID" value="KAL1405930.1"/>
    <property type="molecule type" value="Genomic_DNA"/>
</dbReference>
<dbReference type="InterPro" id="IPR017853">
    <property type="entry name" value="GH"/>
</dbReference>
<evidence type="ECO:0000256" key="3">
    <source>
        <dbReference type="ARBA" id="ARBA00005336"/>
    </source>
</evidence>
<evidence type="ECO:0000256" key="7">
    <source>
        <dbReference type="ARBA" id="ARBA00023277"/>
    </source>
</evidence>
<evidence type="ECO:0000256" key="5">
    <source>
        <dbReference type="ARBA" id="ARBA00022801"/>
    </source>
</evidence>
<feature type="compositionally biased region" description="Gly residues" evidence="10">
    <location>
        <begin position="38"/>
        <end position="52"/>
    </location>
</feature>
<feature type="signal peptide" evidence="11">
    <location>
        <begin position="1"/>
        <end position="15"/>
    </location>
</feature>
<comment type="similarity">
    <text evidence="3">Belongs to the glycosyl hydrolase 3 family.</text>
</comment>
<dbReference type="InterPro" id="IPR036962">
    <property type="entry name" value="Glyco_hydro_3_N_sf"/>
</dbReference>
<keyword evidence="9" id="KW-0624">Polysaccharide degradation</keyword>
<dbReference type="Proteomes" id="UP001565368">
    <property type="component" value="Unassembled WGS sequence"/>
</dbReference>
<evidence type="ECO:0000256" key="4">
    <source>
        <dbReference type="ARBA" id="ARBA00012744"/>
    </source>
</evidence>
<proteinExistence type="inferred from homology"/>
<dbReference type="Pfam" id="PF00933">
    <property type="entry name" value="Glyco_hydro_3"/>
    <property type="match status" value="1"/>
</dbReference>
<evidence type="ECO:0000256" key="9">
    <source>
        <dbReference type="ARBA" id="ARBA00023326"/>
    </source>
</evidence>
<comment type="caution">
    <text evidence="13">The sequence shown here is derived from an EMBL/GenBank/DDBJ whole genome shotgun (WGS) entry which is preliminary data.</text>
</comment>
<dbReference type="EC" id="3.2.1.21" evidence="4"/>
<name>A0ABR3PTZ9_9TREE</name>
<feature type="domain" description="Glycoside hydrolase family 3 N-terminal" evidence="12">
    <location>
        <begin position="162"/>
        <end position="389"/>
    </location>
</feature>
<keyword evidence="5" id="KW-0378">Hydrolase</keyword>
<reference evidence="13 14" key="1">
    <citation type="submission" date="2023-08" db="EMBL/GenBank/DDBJ databases">
        <title>Annotated Genome Sequence of Vanrija albida AlHP1.</title>
        <authorList>
            <person name="Herzog R."/>
        </authorList>
    </citation>
    <scope>NUCLEOTIDE SEQUENCE [LARGE SCALE GENOMIC DNA]</scope>
    <source>
        <strain evidence="13 14">AlHP1</strain>
    </source>
</reference>
<comment type="pathway">
    <text evidence="2">Glycan metabolism; cellulose degradation.</text>
</comment>